<dbReference type="AlphaFoldDB" id="A0A3Q2U1Q7"/>
<feature type="domain" description="SWAP70 N-terminal EF-hand" evidence="2">
    <location>
        <begin position="2"/>
        <end position="95"/>
    </location>
</feature>
<evidence type="ECO:0000313" key="3">
    <source>
        <dbReference type="Ensembl" id="ENSFHEP00000023440.1"/>
    </source>
</evidence>
<dbReference type="Pfam" id="PF25530">
    <property type="entry name" value="EF-hand_SWAP70_N"/>
    <property type="match status" value="1"/>
</dbReference>
<evidence type="ECO:0000256" key="1">
    <source>
        <dbReference type="SAM" id="MobiDB-lite"/>
    </source>
</evidence>
<keyword evidence="4" id="KW-1185">Reference proteome</keyword>
<dbReference type="GO" id="GO:0005634">
    <property type="term" value="C:nucleus"/>
    <property type="evidence" value="ECO:0007669"/>
    <property type="project" value="TreeGrafter"/>
</dbReference>
<feature type="region of interest" description="Disordered" evidence="1">
    <location>
        <begin position="311"/>
        <end position="340"/>
    </location>
</feature>
<proteinExistence type="predicted"/>
<feature type="compositionally biased region" description="Basic and acidic residues" evidence="1">
    <location>
        <begin position="320"/>
        <end position="340"/>
    </location>
</feature>
<feature type="compositionally biased region" description="Polar residues" evidence="1">
    <location>
        <begin position="552"/>
        <end position="563"/>
    </location>
</feature>
<accession>A0A3Q2U1Q7</accession>
<reference evidence="3" key="1">
    <citation type="submission" date="2025-08" db="UniProtKB">
        <authorList>
            <consortium name="Ensembl"/>
        </authorList>
    </citation>
    <scope>IDENTIFICATION</scope>
</reference>
<dbReference type="Ensembl" id="ENSFHET00000010362.1">
    <property type="protein sequence ID" value="ENSFHEP00000023440.1"/>
    <property type="gene ID" value="ENSFHEG00000004483.1"/>
</dbReference>
<dbReference type="Proteomes" id="UP000265000">
    <property type="component" value="Unplaced"/>
</dbReference>
<reference evidence="3" key="2">
    <citation type="submission" date="2025-09" db="UniProtKB">
        <authorList>
            <consortium name="Ensembl"/>
        </authorList>
    </citation>
    <scope>IDENTIFICATION</scope>
</reference>
<dbReference type="InterPro" id="IPR057836">
    <property type="entry name" value="EF-hand_SWAP70_N"/>
</dbReference>
<protein>
    <submittedName>
        <fullName evidence="3">DEF6 guanine nucleotide exchange factor a</fullName>
    </submittedName>
</protein>
<dbReference type="GO" id="GO:0005737">
    <property type="term" value="C:cytoplasm"/>
    <property type="evidence" value="ECO:0007669"/>
    <property type="project" value="TreeGrafter"/>
</dbReference>
<evidence type="ECO:0000313" key="4">
    <source>
        <dbReference type="Proteomes" id="UP000265000"/>
    </source>
</evidence>
<dbReference type="InterPro" id="IPR011992">
    <property type="entry name" value="EF-hand-dom_pair"/>
</dbReference>
<dbReference type="SUPFAM" id="SSF47473">
    <property type="entry name" value="EF-hand"/>
    <property type="match status" value="1"/>
</dbReference>
<feature type="compositionally biased region" description="Basic and acidic residues" evidence="1">
    <location>
        <begin position="582"/>
        <end position="598"/>
    </location>
</feature>
<organism evidence="3 4">
    <name type="scientific">Fundulus heteroclitus</name>
    <name type="common">Killifish</name>
    <name type="synonym">Mummichog</name>
    <dbReference type="NCBI Taxonomy" id="8078"/>
    <lineage>
        <taxon>Eukaryota</taxon>
        <taxon>Metazoa</taxon>
        <taxon>Chordata</taxon>
        <taxon>Craniata</taxon>
        <taxon>Vertebrata</taxon>
        <taxon>Euteleostomi</taxon>
        <taxon>Actinopterygii</taxon>
        <taxon>Neopterygii</taxon>
        <taxon>Teleostei</taxon>
        <taxon>Neoteleostei</taxon>
        <taxon>Acanthomorphata</taxon>
        <taxon>Ovalentaria</taxon>
        <taxon>Atherinomorphae</taxon>
        <taxon>Cyprinodontiformes</taxon>
        <taxon>Fundulidae</taxon>
        <taxon>Fundulus</taxon>
    </lineage>
</organism>
<sequence>MDLRSELLKSIWYGFTALDLEKSGKVSKSQLKVLSHNLCTVLSIPHDPVALEEHFRDDDDGPVSSQGYMPYLNKYILDKVVEGSFNKENVDELCWTLTAKKNYQPDRSSSSVLPDRDAFRLWCLFNFLSEDKYPLVMVPDEVEYLLKKICMAMSIEFNCVELDDFFSQDSGQQSGITVWVFLQMMNSGKITRGIDKSIISMAIEEVYREIVGDVLKEVGRTEKYPLLYAASCQGRYMCELLWNHAGLSVEKRPAEEKLEGTLVHFEAQQPVLLHRRGPQGLPREYSPGWKLLRRAIQTAIRLHVESKNSLHKDLKLKRREQREQREKRRQAKEEEMQRLRALQEEKERKLAELELLKEAQKQAQVLMEQDEQRRRQQHEQLQHALEIQLREAEEARVSMQAEMALKEEEAERQRKRIQELEEMQKRLEEALQQEIKARLDEEGFRYAQARLLAEEEEKMKALMTLQEEQEEYILKTQREKQELKQEMEVKSRALDEAQRQLEEVRANRHRVDQDVVAAQRKLRQASTNVKHWNVQMNRLMRPIGPGEKRPSLGSSYQTFQIPTQRDPGLRLRRRSGSEDQSEESKENVDNGAECDKERRHSHASNGDMDIP</sequence>
<name>A0A3Q2U1Q7_FUNHE</name>
<dbReference type="PANTHER" id="PTHR14383:SF2">
    <property type="entry name" value="DIFFERENTIALLY EXPRESSED IN FDCP 6 HOMOLOG"/>
    <property type="match status" value="1"/>
</dbReference>
<dbReference type="PANTHER" id="PTHR14383">
    <property type="entry name" value="SWAP-70 RECOMBINASE"/>
    <property type="match status" value="1"/>
</dbReference>
<evidence type="ECO:0000259" key="2">
    <source>
        <dbReference type="Pfam" id="PF25530"/>
    </source>
</evidence>
<dbReference type="GeneTree" id="ENSGT00950000183017"/>
<feature type="region of interest" description="Disordered" evidence="1">
    <location>
        <begin position="541"/>
        <end position="611"/>
    </location>
</feature>